<dbReference type="InterPro" id="IPR055403">
    <property type="entry name" value="ARM_KNTC1_1st"/>
</dbReference>
<gene>
    <name evidence="6" type="ORF">KP79_PYT10166</name>
</gene>
<dbReference type="SMART" id="SM00320">
    <property type="entry name" value="WD40"/>
    <property type="match status" value="2"/>
</dbReference>
<feature type="domain" description="KNTC1 N-terminal" evidence="2">
    <location>
        <begin position="16"/>
        <end position="374"/>
    </location>
</feature>
<comment type="caution">
    <text evidence="6">The sequence shown here is derived from an EMBL/GenBank/DDBJ whole genome shotgun (WGS) entry which is preliminary data.</text>
</comment>
<dbReference type="Pfam" id="PF24516">
    <property type="entry name" value="ARM_KNTC1_2nd"/>
    <property type="match status" value="1"/>
</dbReference>
<dbReference type="EMBL" id="NEDP02004994">
    <property type="protein sequence ID" value="OWF43847.1"/>
    <property type="molecule type" value="Genomic_DNA"/>
</dbReference>
<dbReference type="InterPro" id="IPR055402">
    <property type="entry name" value="KNTC1_N"/>
</dbReference>
<dbReference type="Pfam" id="PF10493">
    <property type="entry name" value="Rod_C"/>
    <property type="match status" value="1"/>
</dbReference>
<dbReference type="Proteomes" id="UP000242188">
    <property type="component" value="Unassembled WGS sequence"/>
</dbReference>
<feature type="domain" description="KNTC1 second ARM-repeats" evidence="4">
    <location>
        <begin position="745"/>
        <end position="910"/>
    </location>
</feature>
<evidence type="ECO:0000259" key="2">
    <source>
        <dbReference type="Pfam" id="PF24506"/>
    </source>
</evidence>
<feature type="domain" description="KNTC1 third ARM-repeats" evidence="3">
    <location>
        <begin position="1301"/>
        <end position="1504"/>
    </location>
</feature>
<dbReference type="InterPro" id="IPR055404">
    <property type="entry name" value="ARM_KNTC1_2nd"/>
</dbReference>
<dbReference type="Pfam" id="PF24515">
    <property type="entry name" value="ARM_KNTC1_3rd"/>
    <property type="match status" value="1"/>
</dbReference>
<evidence type="ECO:0000259" key="5">
    <source>
        <dbReference type="Pfam" id="PF24520"/>
    </source>
</evidence>
<proteinExistence type="predicted"/>
<evidence type="ECO:0000259" key="4">
    <source>
        <dbReference type="Pfam" id="PF24516"/>
    </source>
</evidence>
<dbReference type="GO" id="GO:0005828">
    <property type="term" value="C:kinetochore microtubule"/>
    <property type="evidence" value="ECO:0007669"/>
    <property type="project" value="TreeGrafter"/>
</dbReference>
<dbReference type="InterPro" id="IPR001680">
    <property type="entry name" value="WD40_rpt"/>
</dbReference>
<dbReference type="OrthoDB" id="343783at2759"/>
<evidence type="ECO:0000259" key="3">
    <source>
        <dbReference type="Pfam" id="PF24515"/>
    </source>
</evidence>
<keyword evidence="7" id="KW-1185">Reference proteome</keyword>
<evidence type="ECO:0000313" key="6">
    <source>
        <dbReference type="EMBL" id="OWF43847.1"/>
    </source>
</evidence>
<protein>
    <submittedName>
        <fullName evidence="6">Kinetochore-associated protein 1</fullName>
    </submittedName>
</protein>
<dbReference type="SUPFAM" id="SSF50978">
    <property type="entry name" value="WD40 repeat-like"/>
    <property type="match status" value="1"/>
</dbReference>
<dbReference type="Pfam" id="PF24506">
    <property type="entry name" value="KNTC1_N"/>
    <property type="match status" value="1"/>
</dbReference>
<dbReference type="Gene3D" id="2.130.10.10">
    <property type="entry name" value="YVTN repeat-like/Quinoprotein amine dehydrogenase"/>
    <property type="match status" value="1"/>
</dbReference>
<dbReference type="InterPro" id="IPR036322">
    <property type="entry name" value="WD40_repeat_dom_sf"/>
</dbReference>
<feature type="domain" description="KNTC1 first ARM-repeats" evidence="5">
    <location>
        <begin position="383"/>
        <end position="632"/>
    </location>
</feature>
<name>A0A210Q537_MIZYE</name>
<dbReference type="PANTHER" id="PTHR15688">
    <property type="entry name" value="KINETOCHORE-ASSOCIATED PROTEIN 1"/>
    <property type="match status" value="1"/>
</dbReference>
<feature type="domain" description="RZZ complex subunit KNTC1/ROD C-terminal" evidence="1">
    <location>
        <begin position="1555"/>
        <end position="2106"/>
    </location>
</feature>
<dbReference type="InterPro" id="IPR015943">
    <property type="entry name" value="WD40/YVTN_repeat-like_dom_sf"/>
</dbReference>
<reference evidence="6 7" key="1">
    <citation type="journal article" date="2017" name="Nat. Ecol. Evol.">
        <title>Scallop genome provides insights into evolution of bilaterian karyotype and development.</title>
        <authorList>
            <person name="Wang S."/>
            <person name="Zhang J."/>
            <person name="Jiao W."/>
            <person name="Li J."/>
            <person name="Xun X."/>
            <person name="Sun Y."/>
            <person name="Guo X."/>
            <person name="Huan P."/>
            <person name="Dong B."/>
            <person name="Zhang L."/>
            <person name="Hu X."/>
            <person name="Sun X."/>
            <person name="Wang J."/>
            <person name="Zhao C."/>
            <person name="Wang Y."/>
            <person name="Wang D."/>
            <person name="Huang X."/>
            <person name="Wang R."/>
            <person name="Lv J."/>
            <person name="Li Y."/>
            <person name="Zhang Z."/>
            <person name="Liu B."/>
            <person name="Lu W."/>
            <person name="Hui Y."/>
            <person name="Liang J."/>
            <person name="Zhou Z."/>
            <person name="Hou R."/>
            <person name="Li X."/>
            <person name="Liu Y."/>
            <person name="Li H."/>
            <person name="Ning X."/>
            <person name="Lin Y."/>
            <person name="Zhao L."/>
            <person name="Xing Q."/>
            <person name="Dou J."/>
            <person name="Li Y."/>
            <person name="Mao J."/>
            <person name="Guo H."/>
            <person name="Dou H."/>
            <person name="Li T."/>
            <person name="Mu C."/>
            <person name="Jiang W."/>
            <person name="Fu Q."/>
            <person name="Fu X."/>
            <person name="Miao Y."/>
            <person name="Liu J."/>
            <person name="Yu Q."/>
            <person name="Li R."/>
            <person name="Liao H."/>
            <person name="Li X."/>
            <person name="Kong Y."/>
            <person name="Jiang Z."/>
            <person name="Chourrout D."/>
            <person name="Li R."/>
            <person name="Bao Z."/>
        </authorList>
    </citation>
    <scope>NUCLEOTIDE SEQUENCE [LARGE SCALE GENOMIC DNA]</scope>
    <source>
        <strain evidence="6 7">PY_sf001</strain>
    </source>
</reference>
<dbReference type="InterPro" id="IPR052802">
    <property type="entry name" value="KNTC1"/>
</dbReference>
<dbReference type="GO" id="GO:1990423">
    <property type="term" value="C:RZZ complex"/>
    <property type="evidence" value="ECO:0007669"/>
    <property type="project" value="TreeGrafter"/>
</dbReference>
<accession>A0A210Q537</accession>
<dbReference type="InterPro" id="IPR019527">
    <property type="entry name" value="RZZ-complex_KNTC1/ROD_C"/>
</dbReference>
<dbReference type="GO" id="GO:0000070">
    <property type="term" value="P:mitotic sister chromatid segregation"/>
    <property type="evidence" value="ECO:0007669"/>
    <property type="project" value="TreeGrafter"/>
</dbReference>
<dbReference type="GO" id="GO:0031267">
    <property type="term" value="F:small GTPase binding"/>
    <property type="evidence" value="ECO:0007669"/>
    <property type="project" value="TreeGrafter"/>
</dbReference>
<dbReference type="Pfam" id="PF24520">
    <property type="entry name" value="ARM_KNTC1_1st"/>
    <property type="match status" value="1"/>
</dbReference>
<dbReference type="GO" id="GO:0005737">
    <property type="term" value="C:cytoplasm"/>
    <property type="evidence" value="ECO:0007669"/>
    <property type="project" value="TreeGrafter"/>
</dbReference>
<evidence type="ECO:0000313" key="7">
    <source>
        <dbReference type="Proteomes" id="UP000242188"/>
    </source>
</evidence>
<evidence type="ECO:0000259" key="1">
    <source>
        <dbReference type="Pfam" id="PF10493"/>
    </source>
</evidence>
<dbReference type="InterPro" id="IPR055405">
    <property type="entry name" value="ARM_KNTC1_3rd"/>
</dbReference>
<organism evidence="6 7">
    <name type="scientific">Mizuhopecten yessoensis</name>
    <name type="common">Japanese scallop</name>
    <name type="synonym">Patinopecten yessoensis</name>
    <dbReference type="NCBI Taxonomy" id="6573"/>
    <lineage>
        <taxon>Eukaryota</taxon>
        <taxon>Metazoa</taxon>
        <taxon>Spiralia</taxon>
        <taxon>Lophotrochozoa</taxon>
        <taxon>Mollusca</taxon>
        <taxon>Bivalvia</taxon>
        <taxon>Autobranchia</taxon>
        <taxon>Pteriomorphia</taxon>
        <taxon>Pectinida</taxon>
        <taxon>Pectinoidea</taxon>
        <taxon>Pectinidae</taxon>
        <taxon>Mizuhopecten</taxon>
    </lineage>
</organism>
<dbReference type="GO" id="GO:1903394">
    <property type="term" value="P:protein localization to kinetochore involved in kinetochore assembly"/>
    <property type="evidence" value="ECO:0007669"/>
    <property type="project" value="TreeGrafter"/>
</dbReference>
<dbReference type="PANTHER" id="PTHR15688:SF1">
    <property type="entry name" value="KINETOCHORE-ASSOCIATED PROTEIN 1"/>
    <property type="match status" value="1"/>
</dbReference>
<sequence>MVWDVVNANFEGDETVNFGPRKESGIALYQIDTIATVSPRKETVVQNSPRIVTSILGELSCIAVEMHASIFKDCQFSGTLELESPVEEMEWSPDGCLLVVGDIQGKIFVINSDTMETVYSTRVCQQGPGGNAFSRIAFYSRTDVEYDLLILSSNGQLMVLSKLTPDIFLSEDKGKTAMSVKDKMTIIQTAEQHTEGVTDVITIGDTIITMGCGNRILAVWEFDNGCLQLTDEVCSNMLNGAGILQGKVTTDGVHLFLLDCNHTLSLWNLPNLTLLKQWRDLDVEQFQLLETKDVKDQSFEGMKLVILTMTKDWRSTLIIQNLPDCQNIYTLQLNAPSVISKCLTIQETLYVAECCGEPSSPESVSTVRFRCLTETNPQTRLYRILHKNQFEEAEQFAKIFGLNTEIVQKKKLEHLLEQLSPWNVMKYGEDKITEMIAQLWICMDLIHDDPHVCELAMRSTLPQMDTTRNLLSYCRKRLEKYAKSKIDESDKKNQQKLMSKLVDIQNRLITFGVAFGEEKYSGEKWEVFLKANLLQQAIMLFEQRNLLAGLVIWIRHEAEWQSNLTTSLTSKVLSWLPEQVTAKEVLGLMRDTLIPSISRLHPDSLALLIHWIIQKAKNMELQEKAAWPMNAITFLKSIHKSLCRVTKISHSDFLCTASDMAYRTSLDPATITEPIHVLINNLKHLHDLHTKYRCKLTYGQFIQETTESVTFRMLDEVVAVELMDQTLDTYIRPYMREHGLKEDNIFSQYIKDLLERVGAVTTYRSETPWEAKVIAVTHRISGPEEKCYAITEAMKWAPIPWSKEIDKLVKAGLELNHPKVVQLQKQCHIVEVKKLMLKYGLKNMAVPDRSNADKLLYLMLGHNSEGCMEDALCVMESYNIKMEKDLYIFRLRILVTKDKVEEAVGLLKSLSMDMAYTCGLRILNLVKVVLNDMLVIDQQGNEKMKRLFTEAGMYIARHLLTFTNDYLEAKELKGLLANLQCLRALQVEFGKHLTLAEFEDEAFRNSTLVVHVTEFYLQRSQDESGSNFAKIYRLADILRIPKIRLQGELAIEAARTGEVQAALKMCRELFESDPSVETADMLYKVAMAFVHLQANAENNNVSVSRLRDLPNITYRLACQSASVCSPDQLVQCLELCTAAELSLSVNNQCEAGEHSMGLEEWYPDMQSPGDQLTDDKFDTTFKEDALVMNSSVIMPLVSQYQLTASVLARQESCCTEEEENGTMLPIQKMGRHIVPVLQHLKDNSHMELAYRFSIHMLSRSTEHVTQFDMGLPHRTDELSKLAEEQQAILRDVEMMAGPWIKTIVTAVLMKIFNSQNIDQSLGMMYMASRTKREGEESLMKIIRSTGHNYKKLKALAKVGIAIGQLHHEPNLIKMCETLEKNATWGHRLGKIKISFKEAFQKPSSEKIKLLPLIAQCEAADMSLVKDFCSDFNLDQDEGLLLFLDHMFTLPDHVTLGVLAKRSLLAKARATIQEIKEDHILLNKLQIIYKKTDAYDYETLEFLLNEMQNIDRDPQRETSLKLLSYLKVYIRRKPPAEYELRYQPDGDKEDLRIIMDMLPPNSKTRLPLHPFNEGEAWKIITPELEKETVMTWLPIADLLKLSADQIYIVTVQNMVRKHVQLNKKPAVGSAAIMDKSLWNWNVKDANLSLLSDVQMLLRNVSKCELALACASWMVKELPLGAEKVEALQGCIRYAELWHRAVKDKTTEKEKAMNAFVKFTGMWQRLATEQVLFVYKVAETELVSLAGNPNKLLLKLYEHNSIVDQEIAEKDKPDIHRIAEDIASIHNVDLEQLRLSLLYRWLPSVKSKQGGSDSTVTFSFDQLNLGDETMMSADDDDEDANLRRVLYILQRGSREKNAMFLFEFAFKEKKMEEACNITNMCRVRALRCLLQIGDKAAIQKLFHKSLDQVRHMMRMMLYLVDLENLHILHTVQSFEEANKEGLIKGIWRNHRHQKTAALLVASLCLDYNIHDLQLWTSVLQQLHSFQLLSPLEYVLKRLASVVKMRQIPVLPNLWQVILSTPLTKVAVHLTLSQTELCVRYFNLILHCPVLIDIDLLSLSRHYQKLEMPSCALGCLLLAKHLHQDHIKAYLSEDAVGLLENAKHLLNFGLDQSTFQSIVTLSQDLI</sequence>
<dbReference type="STRING" id="6573.A0A210Q537"/>
<dbReference type="GO" id="GO:0007094">
    <property type="term" value="P:mitotic spindle assembly checkpoint signaling"/>
    <property type="evidence" value="ECO:0007669"/>
    <property type="project" value="TreeGrafter"/>
</dbReference>